<comment type="caution">
    <text evidence="1">The sequence shown here is derived from an EMBL/GenBank/DDBJ whole genome shotgun (WGS) entry which is preliminary data.</text>
</comment>
<dbReference type="STRING" id="472963.BKP45_05885"/>
<evidence type="ECO:0000313" key="1">
    <source>
        <dbReference type="EMBL" id="OIJ22198.1"/>
    </source>
</evidence>
<reference evidence="1 2" key="1">
    <citation type="submission" date="2016-10" db="EMBL/GenBank/DDBJ databases">
        <title>Draft genome sequences of four alkaliphilic bacteria belonging to the Anaerobacillus genus.</title>
        <authorList>
            <person name="Bassil N.M."/>
            <person name="Lloyd J.R."/>
        </authorList>
    </citation>
    <scope>NUCLEOTIDE SEQUENCE [LARGE SCALE GENOMIC DNA]</scope>
    <source>
        <strain evidence="1 2">DSM 22531</strain>
    </source>
</reference>
<protein>
    <recommendedName>
        <fullName evidence="3">Core-binding (CB) domain-containing protein</fullName>
    </recommendedName>
</protein>
<proteinExistence type="predicted"/>
<sequence>MIFEDLLTKERYPVANTYENISTPLPWYGTLGLLELFDNKYYFNGVRVMVDPQSLHSAATKIKELCRQENLSASEVMTYYFPELVGELLTEPTITGDHQEKEIIEYSVHYQIECDEQEVMAYLSKQFEANPSEQNEQQYSWVGDWYVYEDSELNLPIRIGNVYGMMLLKQRKLIFTSLLRDKATEFQSLVEANIPVKLLKMEQKKINIPFQAEFKNSVIAMDKQIPAYFSIYAQNSTLLNVDEPIPMYNDLSLHSLIETDRADQADLWLKQSEYKLFKNVFEQFGEVEITADFNTVRKKLNLPISLFVTGGTNRITSIKKEVRNFVDEEDIPFLEQLGFTPSTVNSFYANDLLEFFKEKTIGKSETTVRKYQGSLYELRYLLEETPLTSWEECTSVFWEHLLSVDYIQLFENMNKTQLKDLFSTLKALAKWLNKRYKTDIGKNVISVIQKNESDFIEAIEALKSIILYRRKENYPNINLPKLIAKHKRLDGLFEVVKCNTDSIEVKKIDSHQKRYIVTLFDHEVKEMKQGLIFAAEMAVDEIDRYHITELHHVYPPLAKRFLLEMMVTIR</sequence>
<dbReference type="Proteomes" id="UP000180057">
    <property type="component" value="Unassembled WGS sequence"/>
</dbReference>
<keyword evidence="2" id="KW-1185">Reference proteome</keyword>
<organism evidence="1 2">
    <name type="scientific">Anaerobacillus alkalidiazotrophicus</name>
    <dbReference type="NCBI Taxonomy" id="472963"/>
    <lineage>
        <taxon>Bacteria</taxon>
        <taxon>Bacillati</taxon>
        <taxon>Bacillota</taxon>
        <taxon>Bacilli</taxon>
        <taxon>Bacillales</taxon>
        <taxon>Bacillaceae</taxon>
        <taxon>Anaerobacillus</taxon>
    </lineage>
</organism>
<dbReference type="EMBL" id="MLQS01000001">
    <property type="protein sequence ID" value="OIJ22198.1"/>
    <property type="molecule type" value="Genomic_DNA"/>
</dbReference>
<name>A0A1S2MBP0_9BACI</name>
<accession>A0A1S2MBP0</accession>
<evidence type="ECO:0000313" key="2">
    <source>
        <dbReference type="Proteomes" id="UP000180057"/>
    </source>
</evidence>
<dbReference type="AlphaFoldDB" id="A0A1S2MBP0"/>
<evidence type="ECO:0008006" key="3">
    <source>
        <dbReference type="Google" id="ProtNLM"/>
    </source>
</evidence>
<gene>
    <name evidence="1" type="ORF">BKP45_05885</name>
</gene>